<name>V6LZ21_9EUKA</name>
<organism evidence="1">
    <name type="scientific">Spironucleus salmonicida</name>
    <dbReference type="NCBI Taxonomy" id="348837"/>
    <lineage>
        <taxon>Eukaryota</taxon>
        <taxon>Metamonada</taxon>
        <taxon>Diplomonadida</taxon>
        <taxon>Hexamitidae</taxon>
        <taxon>Hexamitinae</taxon>
        <taxon>Spironucleus</taxon>
    </lineage>
</organism>
<dbReference type="EMBL" id="KI545949">
    <property type="protein sequence ID" value="EST49523.1"/>
    <property type="molecule type" value="Genomic_DNA"/>
</dbReference>
<keyword evidence="3" id="KW-1185">Reference proteome</keyword>
<dbReference type="EMBL" id="AUWU02000001">
    <property type="protein sequence ID" value="KAH0577323.1"/>
    <property type="molecule type" value="Genomic_DNA"/>
</dbReference>
<evidence type="ECO:0000313" key="2">
    <source>
        <dbReference type="EMBL" id="KAH0577323.1"/>
    </source>
</evidence>
<dbReference type="VEuPathDB" id="GiardiaDB:SS50377_20674"/>
<dbReference type="Proteomes" id="UP000018208">
    <property type="component" value="Unassembled WGS sequence"/>
</dbReference>
<accession>V6LZ21</accession>
<reference evidence="2" key="2">
    <citation type="submission" date="2020-12" db="EMBL/GenBank/DDBJ databases">
        <title>New Spironucleus salmonicida genome in near-complete chromosomes.</title>
        <authorList>
            <person name="Xu F."/>
            <person name="Kurt Z."/>
            <person name="Jimenez-Gonzalez A."/>
            <person name="Astvaldsson A."/>
            <person name="Andersson J.O."/>
            <person name="Svard S.G."/>
        </authorList>
    </citation>
    <scope>NUCLEOTIDE SEQUENCE</scope>
    <source>
        <strain evidence="2">ATCC 50377</strain>
    </source>
</reference>
<protein>
    <submittedName>
        <fullName evidence="1">Uncharacterized protein</fullName>
    </submittedName>
</protein>
<dbReference type="AlphaFoldDB" id="V6LZ21"/>
<evidence type="ECO:0000313" key="3">
    <source>
        <dbReference type="Proteomes" id="UP000018208"/>
    </source>
</evidence>
<sequence length="64" mass="7472">MTAQLILRTFDFPSQKSETKAVKQQQQRSFSLMDLIAEKHAEIRSYKKESYQGCRTRGTIGYLQ</sequence>
<reference evidence="1 2" key="1">
    <citation type="journal article" date="2014" name="PLoS Genet.">
        <title>The Genome of Spironucleus salmonicida Highlights a Fish Pathogen Adapted to Fluctuating Environments.</title>
        <authorList>
            <person name="Xu F."/>
            <person name="Jerlstrom-Hultqvist J."/>
            <person name="Einarsson E."/>
            <person name="Astvaldsson A."/>
            <person name="Svard S.G."/>
            <person name="Andersson J.O."/>
        </authorList>
    </citation>
    <scope>NUCLEOTIDE SEQUENCE</scope>
    <source>
        <strain evidence="2">ATCC 50377</strain>
    </source>
</reference>
<gene>
    <name evidence="1" type="ORF">SS50377_10126</name>
    <name evidence="2" type="ORF">SS50377_20674</name>
</gene>
<proteinExistence type="predicted"/>
<evidence type="ECO:0000313" key="1">
    <source>
        <dbReference type="EMBL" id="EST49523.1"/>
    </source>
</evidence>